<comment type="subcellular location">
    <subcellularLocation>
        <location evidence="1">Nucleus</location>
    </subcellularLocation>
</comment>
<dbReference type="PRINTS" id="PR00367">
    <property type="entry name" value="ETHRSPELEMNT"/>
</dbReference>
<reference evidence="9" key="1">
    <citation type="journal article" date="2016" name="Nature">
        <title>The genome of the seagrass Zostera marina reveals angiosperm adaptation to the sea.</title>
        <authorList>
            <person name="Olsen J.L."/>
            <person name="Rouze P."/>
            <person name="Verhelst B."/>
            <person name="Lin Y.-C."/>
            <person name="Bayer T."/>
            <person name="Collen J."/>
            <person name="Dattolo E."/>
            <person name="De Paoli E."/>
            <person name="Dittami S."/>
            <person name="Maumus F."/>
            <person name="Michel G."/>
            <person name="Kersting A."/>
            <person name="Lauritano C."/>
            <person name="Lohaus R."/>
            <person name="Toepel M."/>
            <person name="Tonon T."/>
            <person name="Vanneste K."/>
            <person name="Amirebrahimi M."/>
            <person name="Brakel J."/>
            <person name="Bostroem C."/>
            <person name="Chovatia M."/>
            <person name="Grimwood J."/>
            <person name="Jenkins J.W."/>
            <person name="Jueterbock A."/>
            <person name="Mraz A."/>
            <person name="Stam W.T."/>
            <person name="Tice H."/>
            <person name="Bornberg-Bauer E."/>
            <person name="Green P.J."/>
            <person name="Pearson G.A."/>
            <person name="Procaccini G."/>
            <person name="Duarte C.M."/>
            <person name="Schmutz J."/>
            <person name="Reusch T.B.H."/>
            <person name="Van de Peer Y."/>
        </authorList>
    </citation>
    <scope>NUCLEOTIDE SEQUENCE [LARGE SCALE GENOMIC DNA]</scope>
    <source>
        <strain evidence="9">cv. Finnish</strain>
    </source>
</reference>
<dbReference type="FunFam" id="3.30.730.10:FF:000001">
    <property type="entry name" value="Ethylene-responsive transcription factor 2"/>
    <property type="match status" value="1"/>
</dbReference>
<dbReference type="GO" id="GO:0003700">
    <property type="term" value="F:DNA-binding transcription factor activity"/>
    <property type="evidence" value="ECO:0007669"/>
    <property type="project" value="InterPro"/>
</dbReference>
<evidence type="ECO:0000256" key="2">
    <source>
        <dbReference type="ARBA" id="ARBA00023015"/>
    </source>
</evidence>
<keyword evidence="4" id="KW-0804">Transcription</keyword>
<organism evidence="8 9">
    <name type="scientific">Zostera marina</name>
    <name type="common">Eelgrass</name>
    <dbReference type="NCBI Taxonomy" id="29655"/>
    <lineage>
        <taxon>Eukaryota</taxon>
        <taxon>Viridiplantae</taxon>
        <taxon>Streptophyta</taxon>
        <taxon>Embryophyta</taxon>
        <taxon>Tracheophyta</taxon>
        <taxon>Spermatophyta</taxon>
        <taxon>Magnoliopsida</taxon>
        <taxon>Liliopsida</taxon>
        <taxon>Zosteraceae</taxon>
        <taxon>Zostera</taxon>
    </lineage>
</organism>
<evidence type="ECO:0000256" key="5">
    <source>
        <dbReference type="ARBA" id="ARBA00023242"/>
    </source>
</evidence>
<keyword evidence="3" id="KW-0238">DNA-binding</keyword>
<evidence type="ECO:0000256" key="6">
    <source>
        <dbReference type="SAM" id="MobiDB-lite"/>
    </source>
</evidence>
<proteinExistence type="predicted"/>
<dbReference type="InterPro" id="IPR016177">
    <property type="entry name" value="DNA-bd_dom_sf"/>
</dbReference>
<dbReference type="GO" id="GO:0005634">
    <property type="term" value="C:nucleus"/>
    <property type="evidence" value="ECO:0007669"/>
    <property type="project" value="UniProtKB-SubCell"/>
</dbReference>
<feature type="domain" description="AP2/ERF" evidence="7">
    <location>
        <begin position="37"/>
        <end position="94"/>
    </location>
</feature>
<dbReference type="AlphaFoldDB" id="A0A0K9NV19"/>
<dbReference type="PANTHER" id="PTHR31677">
    <property type="entry name" value="AP2 DOMAIN CLASS TRANSCRIPTION FACTOR"/>
    <property type="match status" value="1"/>
</dbReference>
<evidence type="ECO:0000256" key="4">
    <source>
        <dbReference type="ARBA" id="ARBA00023163"/>
    </source>
</evidence>
<dbReference type="InterPro" id="IPR036955">
    <property type="entry name" value="AP2/ERF_dom_sf"/>
</dbReference>
<keyword evidence="5" id="KW-0539">Nucleus</keyword>
<dbReference type="STRING" id="29655.A0A0K9NV19"/>
<dbReference type="Proteomes" id="UP000036987">
    <property type="component" value="Unassembled WGS sequence"/>
</dbReference>
<evidence type="ECO:0000259" key="7">
    <source>
        <dbReference type="PROSITE" id="PS51032"/>
    </source>
</evidence>
<sequence>MEAVFSDGAARSEKRRRRRKSAKVEEVTEITCKETVKYRGVRRRPWGRFAAEIRDPASKQRRWLGSFDTAEQAAVAYDVAAREMQGLKARTNFTYPCFIPSSDVTSDLYLRNASSHLCHHYRSTNGGCDSGGSVKIGDKTSKVISTSGSGLLEEIVYRFFPKQEKHETGLILDDKLISASSSPQVCHNSFYSPETNQDSFPVVSAGRSSVLENFSAYPELFEIVSSKVASK</sequence>
<dbReference type="OrthoDB" id="10038011at2759"/>
<dbReference type="PANTHER" id="PTHR31677:SF146">
    <property type="entry name" value="ETHYLENE-RESPONSIVE TRANSCRIPTION FACTOR ESR2"/>
    <property type="match status" value="1"/>
</dbReference>
<accession>A0A0K9NV19</accession>
<dbReference type="InterPro" id="IPR001471">
    <property type="entry name" value="AP2/ERF_dom"/>
</dbReference>
<keyword evidence="9" id="KW-1185">Reference proteome</keyword>
<dbReference type="Pfam" id="PF00847">
    <property type="entry name" value="AP2"/>
    <property type="match status" value="1"/>
</dbReference>
<evidence type="ECO:0000313" key="9">
    <source>
        <dbReference type="Proteomes" id="UP000036987"/>
    </source>
</evidence>
<dbReference type="EMBL" id="LFYR01001699">
    <property type="protein sequence ID" value="KMZ59922.1"/>
    <property type="molecule type" value="Genomic_DNA"/>
</dbReference>
<gene>
    <name evidence="8" type="ORF">ZOSMA_63G00340</name>
</gene>
<dbReference type="SMART" id="SM00380">
    <property type="entry name" value="AP2"/>
    <property type="match status" value="1"/>
</dbReference>
<dbReference type="CDD" id="cd00018">
    <property type="entry name" value="AP2"/>
    <property type="match status" value="1"/>
</dbReference>
<feature type="region of interest" description="Disordered" evidence="6">
    <location>
        <begin position="1"/>
        <end position="23"/>
    </location>
</feature>
<dbReference type="SUPFAM" id="SSF54171">
    <property type="entry name" value="DNA-binding domain"/>
    <property type="match status" value="1"/>
</dbReference>
<evidence type="ECO:0000256" key="3">
    <source>
        <dbReference type="ARBA" id="ARBA00023125"/>
    </source>
</evidence>
<protein>
    <recommendedName>
        <fullName evidence="7">AP2/ERF domain-containing protein</fullName>
    </recommendedName>
</protein>
<evidence type="ECO:0000313" key="8">
    <source>
        <dbReference type="EMBL" id="KMZ59922.1"/>
    </source>
</evidence>
<dbReference type="GO" id="GO:0003677">
    <property type="term" value="F:DNA binding"/>
    <property type="evidence" value="ECO:0007669"/>
    <property type="project" value="UniProtKB-KW"/>
</dbReference>
<dbReference type="PROSITE" id="PS51032">
    <property type="entry name" value="AP2_ERF"/>
    <property type="match status" value="1"/>
</dbReference>
<dbReference type="Gene3D" id="3.30.730.10">
    <property type="entry name" value="AP2/ERF domain"/>
    <property type="match status" value="1"/>
</dbReference>
<comment type="caution">
    <text evidence="8">The sequence shown here is derived from an EMBL/GenBank/DDBJ whole genome shotgun (WGS) entry which is preliminary data.</text>
</comment>
<keyword evidence="2" id="KW-0805">Transcription regulation</keyword>
<name>A0A0K9NV19_ZOSMR</name>
<evidence type="ECO:0000256" key="1">
    <source>
        <dbReference type="ARBA" id="ARBA00004123"/>
    </source>
</evidence>